<dbReference type="SUPFAM" id="SSF53300">
    <property type="entry name" value="vWA-like"/>
    <property type="match status" value="1"/>
</dbReference>
<feature type="transmembrane region" description="Helical" evidence="2">
    <location>
        <begin position="59"/>
        <end position="82"/>
    </location>
</feature>
<dbReference type="PRINTS" id="PR01217">
    <property type="entry name" value="PRICHEXTENSN"/>
</dbReference>
<comment type="caution">
    <text evidence="4">The sequence shown here is derived from an EMBL/GenBank/DDBJ whole genome shotgun (WGS) entry which is preliminary data.</text>
</comment>
<dbReference type="AlphaFoldDB" id="A0A1F8EWR4"/>
<dbReference type="CDD" id="cd00198">
    <property type="entry name" value="vWFA"/>
    <property type="match status" value="1"/>
</dbReference>
<feature type="domain" description="VWFA" evidence="3">
    <location>
        <begin position="101"/>
        <end position="280"/>
    </location>
</feature>
<dbReference type="Pfam" id="PF00092">
    <property type="entry name" value="VWA"/>
    <property type="match status" value="1"/>
</dbReference>
<dbReference type="Gene3D" id="3.40.50.410">
    <property type="entry name" value="von Willebrand factor, type A domain"/>
    <property type="match status" value="1"/>
</dbReference>
<dbReference type="SMART" id="SM00327">
    <property type="entry name" value="VWA"/>
    <property type="match status" value="1"/>
</dbReference>
<dbReference type="InterPro" id="IPR002035">
    <property type="entry name" value="VWF_A"/>
</dbReference>
<organism evidence="4 5">
    <name type="scientific">Candidatus Yanofskybacteria bacterium RIFCSPHIGHO2_01_FULL_44_17</name>
    <dbReference type="NCBI Taxonomy" id="1802668"/>
    <lineage>
        <taxon>Bacteria</taxon>
        <taxon>Candidatus Yanofskyibacteriota</taxon>
    </lineage>
</organism>
<name>A0A1F8EWR4_9BACT</name>
<feature type="compositionally biased region" description="Pro residues" evidence="1">
    <location>
        <begin position="408"/>
        <end position="478"/>
    </location>
</feature>
<evidence type="ECO:0000313" key="4">
    <source>
        <dbReference type="EMBL" id="OGN04928.1"/>
    </source>
</evidence>
<dbReference type="InterPro" id="IPR036465">
    <property type="entry name" value="vWFA_dom_sf"/>
</dbReference>
<keyword evidence="2" id="KW-1133">Transmembrane helix</keyword>
<evidence type="ECO:0000259" key="3">
    <source>
        <dbReference type="PROSITE" id="PS50234"/>
    </source>
</evidence>
<evidence type="ECO:0000256" key="1">
    <source>
        <dbReference type="SAM" id="MobiDB-lite"/>
    </source>
</evidence>
<reference evidence="4 5" key="1">
    <citation type="journal article" date="2016" name="Nat. Commun.">
        <title>Thousands of microbial genomes shed light on interconnected biogeochemical processes in an aquifer system.</title>
        <authorList>
            <person name="Anantharaman K."/>
            <person name="Brown C.T."/>
            <person name="Hug L.A."/>
            <person name="Sharon I."/>
            <person name="Castelle C.J."/>
            <person name="Probst A.J."/>
            <person name="Thomas B.C."/>
            <person name="Singh A."/>
            <person name="Wilkins M.J."/>
            <person name="Karaoz U."/>
            <person name="Brodie E.L."/>
            <person name="Williams K.H."/>
            <person name="Hubbard S.S."/>
            <person name="Banfield J.F."/>
        </authorList>
    </citation>
    <scope>NUCLEOTIDE SEQUENCE [LARGE SCALE GENOMIC DNA]</scope>
</reference>
<evidence type="ECO:0000313" key="5">
    <source>
        <dbReference type="Proteomes" id="UP000177507"/>
    </source>
</evidence>
<feature type="transmembrane region" description="Helical" evidence="2">
    <location>
        <begin position="541"/>
        <end position="561"/>
    </location>
</feature>
<dbReference type="Proteomes" id="UP000177507">
    <property type="component" value="Unassembled WGS sequence"/>
</dbReference>
<proteinExistence type="predicted"/>
<accession>A0A1F8EWR4</accession>
<gene>
    <name evidence="4" type="ORF">A2831_02640</name>
</gene>
<keyword evidence="2" id="KW-0812">Transmembrane</keyword>
<sequence length="572" mass="59761">MINLLYPKFDPEKSSIGLGNINFLRSKATLKNLGRKRDMNLLFPASFSINFSSAYKNKFLVAIFIFTFTVSMTLPSLGALAITPSPTSAPNPILQNSCGLDVALVIDNSGSINSTELNQMKAAFKGFVDTLLPLTPTEFSITAFNTVATKLQDFSNNTDTLKSAIDNVPLSHNLTNWEDALIKADDTFDPRPTVPNLIVFASDGEPTVSNETSNSSGNTLAYLQDALPIANAIKSSGTRIVTLGIGIDAANEQNMKYISSDDAYYSATNFSELSNTLNQVVTDLCGGKILIQKQIDTNGDGIADITAGNVPDPLLAGYTFDVSGTPSNPGPQITIDTGSLELSNILNGTYSVSETNIPQNSNLSSVVCMNGNQLVGTVNLGNETVSGLTMGTDDTIVCTFLNANIAPTPTPAPTLTPTPTPTPEPTSTPTPEPTPTPTPEPTPTPTPEPTPTTTPTPAPTETPTPSPSPTPTPTPTPTSTPTDNGSGGGGGSGPQGEFINGPLANPPQVLGAAASPTPLPKVLGAAIKTLPDTGASMIDRLLMSIFLSVFVTGAIMVLMGYEKLSTPILRKI</sequence>
<dbReference type="EMBL" id="MGJI01000016">
    <property type="protein sequence ID" value="OGN04928.1"/>
    <property type="molecule type" value="Genomic_DNA"/>
</dbReference>
<protein>
    <recommendedName>
        <fullName evidence="3">VWFA domain-containing protein</fullName>
    </recommendedName>
</protein>
<keyword evidence="2" id="KW-0472">Membrane</keyword>
<dbReference type="STRING" id="1802668.A2831_02640"/>
<dbReference type="PANTHER" id="PTHR48148:SF2">
    <property type="entry name" value="PA14 DOMAIN-CONTAINING PROTEIN"/>
    <property type="match status" value="1"/>
</dbReference>
<dbReference type="PANTHER" id="PTHR48148">
    <property type="entry name" value="KERATINOCYTE PROLINE-RICH PROTEIN"/>
    <property type="match status" value="1"/>
</dbReference>
<evidence type="ECO:0000256" key="2">
    <source>
        <dbReference type="SAM" id="Phobius"/>
    </source>
</evidence>
<feature type="region of interest" description="Disordered" evidence="1">
    <location>
        <begin position="406"/>
        <end position="512"/>
    </location>
</feature>
<dbReference type="PROSITE" id="PS50234">
    <property type="entry name" value="VWFA"/>
    <property type="match status" value="1"/>
</dbReference>
<feature type="compositionally biased region" description="Gly residues" evidence="1">
    <location>
        <begin position="485"/>
        <end position="494"/>
    </location>
</feature>